<dbReference type="InterPro" id="IPR027417">
    <property type="entry name" value="P-loop_NTPase"/>
</dbReference>
<dbReference type="Gene3D" id="3.40.50.300">
    <property type="entry name" value="P-loop containing nucleotide triphosphate hydrolases"/>
    <property type="match status" value="1"/>
</dbReference>
<evidence type="ECO:0000313" key="2">
    <source>
        <dbReference type="EMBL" id="MCS0595643.1"/>
    </source>
</evidence>
<feature type="domain" description="Zona occludens toxin N-terminal" evidence="1">
    <location>
        <begin position="5"/>
        <end position="209"/>
    </location>
</feature>
<dbReference type="Proteomes" id="UP001206572">
    <property type="component" value="Unassembled WGS sequence"/>
</dbReference>
<keyword evidence="3" id="KW-1185">Reference proteome</keyword>
<accession>A0ABT2AHC6</accession>
<dbReference type="RefSeq" id="WP_258826694.1">
    <property type="nucleotide sequence ID" value="NZ_JANUHA010000002.1"/>
</dbReference>
<comment type="caution">
    <text evidence="2">The sequence shown here is derived from an EMBL/GenBank/DDBJ whole genome shotgun (WGS) entry which is preliminary data.</text>
</comment>
<gene>
    <name evidence="2" type="ORF">NX780_04715</name>
</gene>
<dbReference type="EMBL" id="JANUHA010000002">
    <property type="protein sequence ID" value="MCS0595643.1"/>
    <property type="molecule type" value="Genomic_DNA"/>
</dbReference>
<sequence>MAINCYVGLMGTGKSYEVVSSVVVPAIRAGRRVVSNIAGLNNDAIRDYCASKYELELDQLGEVVNVTDEQVRSAEFFPDHSAAQGVPPDTIVRPGDLVAIDEAYKIWGTDEKISPAHRVFFREHRHYTHPETGVSCDLVLMTQDISDLHRSLRVVVGNSFKTHKAKGVGLDNVYTITMWEGWKQHAKYIVKDWTKTYDPEIFPLYKSYSGTKQGKEVNADSRMNIFADGRLRTKIIAFVLIGLFIIWRLGSWWWGKTHPEADKSVASAAATSALAAVPGAKAAPKPGVSSSDYSSDFRIAGSLASNGAAYVVLIGPAGVRLVPETGFGGVGFAQAGTVDGRVVTRFSGAPAGSAVEVKK</sequence>
<dbReference type="InterPro" id="IPR008900">
    <property type="entry name" value="Zot_N"/>
</dbReference>
<proteinExistence type="predicted"/>
<protein>
    <submittedName>
        <fullName evidence="2">Zonular occludens toxin</fullName>
    </submittedName>
</protein>
<evidence type="ECO:0000313" key="3">
    <source>
        <dbReference type="Proteomes" id="UP001206572"/>
    </source>
</evidence>
<reference evidence="2 3" key="1">
    <citation type="submission" date="2022-08" db="EMBL/GenBank/DDBJ databases">
        <title>Reclassification of Massilia species as members of the genera Telluria, Duganella, Pseudoduganella, Mokoshia gen. nov. and Zemynaea gen. nov. using orthogonal and non-orthogonal genome-based approaches.</title>
        <authorList>
            <person name="Bowman J.P."/>
        </authorList>
    </citation>
    <scope>NUCLEOTIDE SEQUENCE [LARGE SCALE GENOMIC DNA]</scope>
    <source>
        <strain evidence="2 3">JCM 31661</strain>
    </source>
</reference>
<dbReference type="Pfam" id="PF05707">
    <property type="entry name" value="Zot"/>
    <property type="match status" value="1"/>
</dbReference>
<evidence type="ECO:0000259" key="1">
    <source>
        <dbReference type="Pfam" id="PF05707"/>
    </source>
</evidence>
<name>A0ABT2AHC6_9BURK</name>
<organism evidence="2 3">
    <name type="scientific">Massilia agri</name>
    <dbReference type="NCBI Taxonomy" id="1886785"/>
    <lineage>
        <taxon>Bacteria</taxon>
        <taxon>Pseudomonadati</taxon>
        <taxon>Pseudomonadota</taxon>
        <taxon>Betaproteobacteria</taxon>
        <taxon>Burkholderiales</taxon>
        <taxon>Oxalobacteraceae</taxon>
        <taxon>Telluria group</taxon>
        <taxon>Massilia</taxon>
    </lineage>
</organism>